<dbReference type="AlphaFoldDB" id="G7VGF3"/>
<dbReference type="GeneID" id="11594675"/>
<sequence>MDVLPVLDSELRKVLWGLASEFAYLAVVGTSVIPPCSLLRRRLERVVRPELLSLLATKVGGDVPDVLLNSALGMRLGGIPKCELMYEALPELYQLCVALRLRGREPMYKVVSEVVVPLAVSASAAGYEEGDVLLASYRAAAYRGERDLAAVMRYFDRWPIVARF</sequence>
<dbReference type="eggNOG" id="arCOG05564">
    <property type="taxonomic scope" value="Archaea"/>
</dbReference>
<name>G7VGF3_9CREN</name>
<reference evidence="1 2" key="1">
    <citation type="journal article" date="2012" name="J. Bacteriol.">
        <title>Complete genome sequence of strain 1860, a crenarchaeon of the genus pyrobaculum able to grow with various electron acceptors.</title>
        <authorList>
            <person name="Mardanov A.V."/>
            <person name="Gumerov V.M."/>
            <person name="Slobodkina G.B."/>
            <person name="Beletsky A.V."/>
            <person name="Bonch-Osmolovskaya E.A."/>
            <person name="Ravin N.V."/>
            <person name="Skryabin K.G."/>
        </authorList>
    </citation>
    <scope>NUCLEOTIDE SEQUENCE [LARGE SCALE GENOMIC DNA]</scope>
    <source>
        <strain evidence="1 2">1860</strain>
    </source>
</reference>
<gene>
    <name evidence="1" type="ORF">P186_0410</name>
</gene>
<dbReference type="HOGENOM" id="CLU_1640036_0_0_2"/>
<dbReference type="RefSeq" id="WP_014287692.1">
    <property type="nucleotide sequence ID" value="NC_016645.1"/>
</dbReference>
<evidence type="ECO:0000313" key="1">
    <source>
        <dbReference type="EMBL" id="AET31864.1"/>
    </source>
</evidence>
<dbReference type="STRING" id="1104324.P186_0410"/>
<dbReference type="EMBL" id="CP003098">
    <property type="protein sequence ID" value="AET31864.1"/>
    <property type="molecule type" value="Genomic_DNA"/>
</dbReference>
<dbReference type="KEGG" id="pyr:P186_0410"/>
<accession>G7VGF3</accession>
<dbReference type="BioCyc" id="PSP1104324:GJSN-399-MONOMER"/>
<keyword evidence="2" id="KW-1185">Reference proteome</keyword>
<organism evidence="1 2">
    <name type="scientific">Pyrobaculum ferrireducens</name>
    <dbReference type="NCBI Taxonomy" id="1104324"/>
    <lineage>
        <taxon>Archaea</taxon>
        <taxon>Thermoproteota</taxon>
        <taxon>Thermoprotei</taxon>
        <taxon>Thermoproteales</taxon>
        <taxon>Thermoproteaceae</taxon>
        <taxon>Pyrobaculum</taxon>
    </lineage>
</organism>
<evidence type="ECO:0000313" key="2">
    <source>
        <dbReference type="Proteomes" id="UP000005867"/>
    </source>
</evidence>
<protein>
    <submittedName>
        <fullName evidence="1">Uncharacterized protein</fullName>
    </submittedName>
</protein>
<proteinExistence type="predicted"/>
<dbReference type="Proteomes" id="UP000005867">
    <property type="component" value="Chromosome"/>
</dbReference>